<keyword evidence="1" id="KW-0489">Methyltransferase</keyword>
<reference evidence="1" key="1">
    <citation type="submission" date="2018-09" db="EMBL/GenBank/DDBJ databases">
        <title>A genomic encyclopedia of anaerobic methanotrophic archaea.</title>
        <authorList>
            <person name="Skennerton C.T."/>
            <person name="Chadwick G.L."/>
            <person name="Laso-Perez R."/>
            <person name="Leu A.O."/>
            <person name="Speth D.R."/>
            <person name="Yu H."/>
            <person name="Morgan-Lang C."/>
            <person name="Hatzenpichler R."/>
            <person name="Goudeau D."/>
            <person name="Malmstrom R."/>
            <person name="Woyke T."/>
            <person name="Hallam S."/>
            <person name="Tyson G.W."/>
            <person name="Wegener G."/>
            <person name="Boetius A."/>
            <person name="Orphan V.J."/>
        </authorList>
    </citation>
    <scope>NUCLEOTIDE SEQUENCE</scope>
    <source>
        <strain evidence="1">CONS3730D10UFb2</strain>
    </source>
</reference>
<evidence type="ECO:0000313" key="2">
    <source>
        <dbReference type="Proteomes" id="UP000315423"/>
    </source>
</evidence>
<organism evidence="1 2">
    <name type="scientific">Candidatus Methanomarinus sp</name>
    <dbReference type="NCBI Taxonomy" id="3386244"/>
    <lineage>
        <taxon>Archaea</taxon>
        <taxon>Methanobacteriati</taxon>
        <taxon>Methanobacteriota</taxon>
        <taxon>Stenosarchaea group</taxon>
        <taxon>Methanomicrobia</taxon>
        <taxon>Methanosarcinales</taxon>
        <taxon>ANME-2 cluster</taxon>
        <taxon>Candidatus Methanocomedenaceae</taxon>
        <taxon>Candidatus Methanomarinus</taxon>
    </lineage>
</organism>
<protein>
    <submittedName>
        <fullName evidence="1">Class I SAM-dependent DNA methyltransferase</fullName>
    </submittedName>
</protein>
<proteinExistence type="predicted"/>
<evidence type="ECO:0000313" key="1">
    <source>
        <dbReference type="EMBL" id="TKY92264.1"/>
    </source>
</evidence>
<comment type="caution">
    <text evidence="1">The sequence shown here is derived from an EMBL/GenBank/DDBJ whole genome shotgun (WGS) entry which is preliminary data.</text>
</comment>
<accession>A0AC61SCB2</accession>
<name>A0AC61SCB2_9EURY</name>
<keyword evidence="1" id="KW-0808">Transferase</keyword>
<sequence>MTTEAFFSYAVSCMFGRYSSDKESFILTNKGETIKDFLAKVQAPSFMPDEDNIIPILGDEYFTDDIVSRFREFLKATFGAESLAENLEFIAGALSKSKKGGGSPEKVIRDYFLKSFFKDHVKMYKKRPIYWLFTSGKGRGFNALVYMHRYDKETLAKMGTDYLLKLEDKLDARIGMLSPESNKDVREMSRLSKLIEELAEYDEVLNNKALEYIDIDIDIDLDDGVVVNYAKFWGLVGKV</sequence>
<gene>
    <name evidence="1" type="ORF">C5S46_01545</name>
</gene>
<dbReference type="Proteomes" id="UP000315423">
    <property type="component" value="Unassembled WGS sequence"/>
</dbReference>
<dbReference type="EMBL" id="QYBA01000048">
    <property type="protein sequence ID" value="TKY92264.1"/>
    <property type="molecule type" value="Genomic_DNA"/>
</dbReference>